<dbReference type="GO" id="GO:0006865">
    <property type="term" value="P:amino acid transport"/>
    <property type="evidence" value="ECO:0007669"/>
    <property type="project" value="InterPro"/>
</dbReference>
<feature type="transmembrane region" description="Helical" evidence="6">
    <location>
        <begin position="195"/>
        <end position="212"/>
    </location>
</feature>
<feature type="transmembrane region" description="Helical" evidence="6">
    <location>
        <begin position="374"/>
        <end position="394"/>
    </location>
</feature>
<feature type="transmembrane region" description="Helical" evidence="6">
    <location>
        <begin position="72"/>
        <end position="92"/>
    </location>
</feature>
<keyword evidence="3 6" id="KW-0812">Transmembrane</keyword>
<gene>
    <name evidence="7" type="ORF">R9X50_00609400</name>
</gene>
<comment type="subcellular location">
    <subcellularLocation>
        <location evidence="1">Membrane</location>
        <topology evidence="1">Multi-pass membrane protein</topology>
    </subcellularLocation>
</comment>
<dbReference type="EMBL" id="CP138589">
    <property type="protein sequence ID" value="WPH03217.1"/>
    <property type="molecule type" value="Genomic_DNA"/>
</dbReference>
<protein>
    <submittedName>
        <fullName evidence="7">GABA permease</fullName>
    </submittedName>
</protein>
<reference evidence="7 8" key="1">
    <citation type="submission" date="2023-11" db="EMBL/GenBank/DDBJ databases">
        <title>An acidophilic fungus is an integral part of prey digestion in a carnivorous sundew plant.</title>
        <authorList>
            <person name="Tsai I.J."/>
        </authorList>
    </citation>
    <scope>NUCLEOTIDE SEQUENCE [LARGE SCALE GENOMIC DNA]</scope>
    <source>
        <strain evidence="7">169a</strain>
    </source>
</reference>
<evidence type="ECO:0000256" key="5">
    <source>
        <dbReference type="ARBA" id="ARBA00023136"/>
    </source>
</evidence>
<sequence length="532" mass="57471">MTGSMANDKNNAVFDKNITEEVALEHLGYEQELSRTTFGLIGMVAFAFSIVTSWSALAVTLVVGIESGGPSVIIYSWVGVSIFTLPVVYSMAEMCSAYPLAGGQYSWVAVLAPKSISRGFAYVCGWFTLIGVIAMGALQHFITANFVLAIANMYNPDYTIQRWHTVLIAYLVALFVLAATIYLPRYLDHISRGMVIWNIKAFFIIIIVILACNDHKQPARFVFVDFINLTGFGKSYAAVIGLLQAAFGMCCYDAPAHMVEELVNGRREGPRAMIWSVYIGAVTGLIFLVAASFCIGDIVTTATSSTGVPIVQVFLDSTASKAAAACLTILLLVIVIGAGHALAAEAGRTVYAFARDTGLPFSNILKRVDKKRQVPVSALILIVGVQMALISIYFGTVTGFNTVVAIATEGFYLSYAMPLLARLLSFVFSEKKHARIPGLYTLGAWSVPMNAIGLLFLVFLSITFNFPSAYPVTSENMNYTSAAVGFVMAIALLFWIMTGRKHFAGPVIDGLVVDETKDDAAMTAGSESEGRK</sequence>
<dbReference type="Gene3D" id="1.20.1740.10">
    <property type="entry name" value="Amino acid/polyamine transporter I"/>
    <property type="match status" value="1"/>
</dbReference>
<feature type="transmembrane region" description="Helical" evidence="6">
    <location>
        <begin position="120"/>
        <end position="151"/>
    </location>
</feature>
<evidence type="ECO:0000256" key="1">
    <source>
        <dbReference type="ARBA" id="ARBA00004141"/>
    </source>
</evidence>
<accession>A0AAQ3M900</accession>
<dbReference type="GO" id="GO:0022857">
    <property type="term" value="F:transmembrane transporter activity"/>
    <property type="evidence" value="ECO:0007669"/>
    <property type="project" value="InterPro"/>
</dbReference>
<dbReference type="PANTHER" id="PTHR45649">
    <property type="entry name" value="AMINO-ACID PERMEASE BAT1"/>
    <property type="match status" value="1"/>
</dbReference>
<keyword evidence="4 6" id="KW-1133">Transmembrane helix</keyword>
<evidence type="ECO:0000256" key="3">
    <source>
        <dbReference type="ARBA" id="ARBA00022692"/>
    </source>
</evidence>
<dbReference type="Pfam" id="PF13520">
    <property type="entry name" value="AA_permease_2"/>
    <property type="match status" value="1"/>
</dbReference>
<feature type="transmembrane region" description="Helical" evidence="6">
    <location>
        <begin position="322"/>
        <end position="343"/>
    </location>
</feature>
<dbReference type="PIRSF" id="PIRSF006060">
    <property type="entry name" value="AA_transporter"/>
    <property type="match status" value="1"/>
</dbReference>
<feature type="transmembrane region" description="Helical" evidence="6">
    <location>
        <begin position="275"/>
        <end position="302"/>
    </location>
</feature>
<feature type="transmembrane region" description="Helical" evidence="6">
    <location>
        <begin position="38"/>
        <end position="65"/>
    </location>
</feature>
<organism evidence="7 8">
    <name type="scientific">Acrodontium crateriforme</name>
    <dbReference type="NCBI Taxonomy" id="150365"/>
    <lineage>
        <taxon>Eukaryota</taxon>
        <taxon>Fungi</taxon>
        <taxon>Dikarya</taxon>
        <taxon>Ascomycota</taxon>
        <taxon>Pezizomycotina</taxon>
        <taxon>Dothideomycetes</taxon>
        <taxon>Dothideomycetidae</taxon>
        <taxon>Mycosphaerellales</taxon>
        <taxon>Teratosphaeriaceae</taxon>
        <taxon>Acrodontium</taxon>
    </lineage>
</organism>
<evidence type="ECO:0000313" key="8">
    <source>
        <dbReference type="Proteomes" id="UP001303373"/>
    </source>
</evidence>
<dbReference type="InterPro" id="IPR004840">
    <property type="entry name" value="Amino_acid_permease_CS"/>
</dbReference>
<dbReference type="AlphaFoldDB" id="A0AAQ3M900"/>
<feature type="transmembrane region" description="Helical" evidence="6">
    <location>
        <begin position="163"/>
        <end position="183"/>
    </location>
</feature>
<dbReference type="PROSITE" id="PS00218">
    <property type="entry name" value="AMINO_ACID_PERMEASE_1"/>
    <property type="match status" value="1"/>
</dbReference>
<dbReference type="InterPro" id="IPR002293">
    <property type="entry name" value="AA/rel_permease1"/>
</dbReference>
<proteinExistence type="predicted"/>
<dbReference type="PANTHER" id="PTHR45649:SF8">
    <property type="entry name" value="PERMEASE, PUTATIVE-RELATED"/>
    <property type="match status" value="1"/>
</dbReference>
<keyword evidence="2" id="KW-0813">Transport</keyword>
<feature type="transmembrane region" description="Helical" evidence="6">
    <location>
        <begin position="476"/>
        <end position="496"/>
    </location>
</feature>
<name>A0AAQ3M900_9PEZI</name>
<evidence type="ECO:0000256" key="2">
    <source>
        <dbReference type="ARBA" id="ARBA00022448"/>
    </source>
</evidence>
<evidence type="ECO:0000256" key="6">
    <source>
        <dbReference type="SAM" id="Phobius"/>
    </source>
</evidence>
<evidence type="ECO:0000313" key="7">
    <source>
        <dbReference type="EMBL" id="WPH03217.1"/>
    </source>
</evidence>
<keyword evidence="8" id="KW-1185">Reference proteome</keyword>
<keyword evidence="5 6" id="KW-0472">Membrane</keyword>
<evidence type="ECO:0000256" key="4">
    <source>
        <dbReference type="ARBA" id="ARBA00022989"/>
    </source>
</evidence>
<dbReference type="GO" id="GO:0016020">
    <property type="term" value="C:membrane"/>
    <property type="evidence" value="ECO:0007669"/>
    <property type="project" value="UniProtKB-SubCell"/>
</dbReference>
<feature type="transmembrane region" description="Helical" evidence="6">
    <location>
        <begin position="442"/>
        <end position="464"/>
    </location>
</feature>
<dbReference type="Proteomes" id="UP001303373">
    <property type="component" value="Chromosome 10"/>
</dbReference>